<protein>
    <submittedName>
        <fullName evidence="3">IS5 family transposase</fullName>
    </submittedName>
</protein>
<gene>
    <name evidence="3" type="ORF">LVY72_24105</name>
</gene>
<feature type="domain" description="Transposase IS4-like" evidence="1">
    <location>
        <begin position="103"/>
        <end position="254"/>
    </location>
</feature>
<dbReference type="Pfam" id="PF13340">
    <property type="entry name" value="DUF4096"/>
    <property type="match status" value="1"/>
</dbReference>
<accession>A0ABS9LE55</accession>
<proteinExistence type="predicted"/>
<evidence type="ECO:0000259" key="1">
    <source>
        <dbReference type="Pfam" id="PF01609"/>
    </source>
</evidence>
<dbReference type="Pfam" id="PF01609">
    <property type="entry name" value="DDE_Tnp_1"/>
    <property type="match status" value="1"/>
</dbReference>
<dbReference type="RefSeq" id="WP_237827472.1">
    <property type="nucleotide sequence ID" value="NZ_JAKLTQ010000057.1"/>
</dbReference>
<keyword evidence="4" id="KW-1185">Reference proteome</keyword>
<dbReference type="Proteomes" id="UP001165368">
    <property type="component" value="Unassembled WGS sequence"/>
</dbReference>
<evidence type="ECO:0000313" key="4">
    <source>
        <dbReference type="Proteomes" id="UP001165368"/>
    </source>
</evidence>
<feature type="domain" description="Insertion element IS402-like" evidence="2">
    <location>
        <begin position="13"/>
        <end position="85"/>
    </location>
</feature>
<evidence type="ECO:0000259" key="2">
    <source>
        <dbReference type="Pfam" id="PF13340"/>
    </source>
</evidence>
<dbReference type="InterPro" id="IPR002559">
    <property type="entry name" value="Transposase_11"/>
</dbReference>
<name>A0ABS9LE55_9MICC</name>
<dbReference type="NCBIfam" id="NF033580">
    <property type="entry name" value="transpos_IS5_3"/>
    <property type="match status" value="1"/>
</dbReference>
<comment type="caution">
    <text evidence="3">The sequence shown here is derived from an EMBL/GenBank/DDBJ whole genome shotgun (WGS) entry which is preliminary data.</text>
</comment>
<dbReference type="InterPro" id="IPR025161">
    <property type="entry name" value="IS402-like_dom"/>
</dbReference>
<sequence length="277" mass="30800">MADSSPRPYPSDLTDAQWALIEPLVPVKTGGRPAVHSRRRIVDAILYVDRTGCAWRMMPHDFPPWDTVYWYFQRWNADGTTEAIHDTLRGALRQAAGREAAASAGIIDAQTVRAADTVGADSRGYDAGKRTNGRKRHIVTDTIGLLVVVLVTAASLQDRDGARPVLEKARAKMPSIVQVWADGGYAGKLVESVRALLGISLEIVRKPEGLHTFEVLPRRWVIERTLSWLVRCRRLGRDYERLPAHAEAMVRWAMIGLMVRRLAPAPGRRPWQTGAAA</sequence>
<reference evidence="3" key="1">
    <citation type="submission" date="2022-01" db="EMBL/GenBank/DDBJ databases">
        <authorList>
            <person name="Jo J.-H."/>
            <person name="Im W.-T."/>
        </authorList>
    </citation>
    <scope>NUCLEOTIDE SEQUENCE</scope>
    <source>
        <strain evidence="3">I2-34</strain>
    </source>
</reference>
<evidence type="ECO:0000313" key="3">
    <source>
        <dbReference type="EMBL" id="MCG2624976.1"/>
    </source>
</evidence>
<dbReference type="EMBL" id="JAKLTQ010000057">
    <property type="protein sequence ID" value="MCG2624976.1"/>
    <property type="molecule type" value="Genomic_DNA"/>
</dbReference>
<dbReference type="PANTHER" id="PTHR30007:SF0">
    <property type="entry name" value="TRANSPOSASE"/>
    <property type="match status" value="1"/>
</dbReference>
<dbReference type="PANTHER" id="PTHR30007">
    <property type="entry name" value="PHP DOMAIN PROTEIN"/>
    <property type="match status" value="1"/>
</dbReference>
<organism evidence="3 4">
    <name type="scientific">Arthrobacter hankyongi</name>
    <dbReference type="NCBI Taxonomy" id="2904801"/>
    <lineage>
        <taxon>Bacteria</taxon>
        <taxon>Bacillati</taxon>
        <taxon>Actinomycetota</taxon>
        <taxon>Actinomycetes</taxon>
        <taxon>Micrococcales</taxon>
        <taxon>Micrococcaceae</taxon>
        <taxon>Arthrobacter</taxon>
    </lineage>
</organism>